<proteinExistence type="predicted"/>
<protein>
    <submittedName>
        <fullName evidence="1">Uncharacterized protein</fullName>
    </submittedName>
</protein>
<name>A0A1C6U3F5_9ACTN</name>
<dbReference type="Proteomes" id="UP000198937">
    <property type="component" value="Unassembled WGS sequence"/>
</dbReference>
<keyword evidence="2" id="KW-1185">Reference proteome</keyword>
<gene>
    <name evidence="1" type="ORF">GA0070617_0881</name>
</gene>
<sequence length="72" mass="8134">MISTLGAAEAARRLVVSGDIQTGFGRLVQAGRPELTIEWEILNPRWDPLFSEQHRAAARWRLQRAGIEPPNR</sequence>
<dbReference type="AlphaFoldDB" id="A0A1C6U3F5"/>
<reference evidence="1 2" key="1">
    <citation type="submission" date="2016-06" db="EMBL/GenBank/DDBJ databases">
        <authorList>
            <person name="Kjaerup R.B."/>
            <person name="Dalgaard T.S."/>
            <person name="Juul-Madsen H.R."/>
        </authorList>
    </citation>
    <scope>NUCLEOTIDE SEQUENCE [LARGE SCALE GENOMIC DNA]</scope>
    <source>
        <strain evidence="1 2">DSM 45577</strain>
    </source>
</reference>
<accession>A0A1C6U3F5</accession>
<evidence type="ECO:0000313" key="1">
    <source>
        <dbReference type="EMBL" id="SCL48453.1"/>
    </source>
</evidence>
<dbReference type="EMBL" id="FMIA01000002">
    <property type="protein sequence ID" value="SCL48453.1"/>
    <property type="molecule type" value="Genomic_DNA"/>
</dbReference>
<dbReference type="STRING" id="683228.GA0070617_0881"/>
<evidence type="ECO:0000313" key="2">
    <source>
        <dbReference type="Proteomes" id="UP000198937"/>
    </source>
</evidence>
<organism evidence="1 2">
    <name type="scientific">Micromonospora yangpuensis</name>
    <dbReference type="NCBI Taxonomy" id="683228"/>
    <lineage>
        <taxon>Bacteria</taxon>
        <taxon>Bacillati</taxon>
        <taxon>Actinomycetota</taxon>
        <taxon>Actinomycetes</taxon>
        <taxon>Micromonosporales</taxon>
        <taxon>Micromonosporaceae</taxon>
        <taxon>Micromonospora</taxon>
    </lineage>
</organism>